<evidence type="ECO:0000256" key="3">
    <source>
        <dbReference type="ARBA" id="ARBA00022723"/>
    </source>
</evidence>
<name>A0A835XLI7_9CHLO</name>
<dbReference type="GO" id="GO:0046872">
    <property type="term" value="F:metal ion binding"/>
    <property type="evidence" value="ECO:0007669"/>
    <property type="project" value="UniProtKB-KW"/>
</dbReference>
<evidence type="ECO:0000313" key="7">
    <source>
        <dbReference type="Proteomes" id="UP000612055"/>
    </source>
</evidence>
<evidence type="ECO:0000256" key="5">
    <source>
        <dbReference type="SAM" id="MobiDB-lite"/>
    </source>
</evidence>
<protein>
    <recommendedName>
        <fullName evidence="8">Globin</fullName>
    </recommendedName>
</protein>
<dbReference type="InterPro" id="IPR001486">
    <property type="entry name" value="Hemoglobin_trunc"/>
</dbReference>
<keyword evidence="4" id="KW-0408">Iron</keyword>
<evidence type="ECO:0000256" key="2">
    <source>
        <dbReference type="ARBA" id="ARBA00022617"/>
    </source>
</evidence>
<accession>A0A835XLI7</accession>
<feature type="region of interest" description="Disordered" evidence="5">
    <location>
        <begin position="256"/>
        <end position="409"/>
    </location>
</feature>
<dbReference type="GO" id="GO:0020037">
    <property type="term" value="F:heme binding"/>
    <property type="evidence" value="ECO:0007669"/>
    <property type="project" value="InterPro"/>
</dbReference>
<feature type="region of interest" description="Disordered" evidence="5">
    <location>
        <begin position="428"/>
        <end position="466"/>
    </location>
</feature>
<comment type="caution">
    <text evidence="6">The sequence shown here is derived from an EMBL/GenBank/DDBJ whole genome shotgun (WGS) entry which is preliminary data.</text>
</comment>
<keyword evidence="1" id="KW-0813">Transport</keyword>
<keyword evidence="2" id="KW-0349">Heme</keyword>
<dbReference type="InterPro" id="IPR009050">
    <property type="entry name" value="Globin-like_sf"/>
</dbReference>
<proteinExistence type="predicted"/>
<sequence>MAQMEALLEFVSNKSDKDATGPLISRVGGPANVIKIVELFYRKLYSSERLAKLLEGVDLKHLEAKQSAFMTWLFGSDDKPYGGRHLRSVHLRLIKQRGFAPQDFEAGMAAFESSMREVGVKEHVLYDVMAKIWPIKDVIFTPRSSDVDEEARWANEEFAKASGDVSRPGSSASARVRPCPFTGASLSRPTTAQPTTPRPASVTGLATATVVAGRVTAPASPSSSGRLLKCPFSGQSGSGASCPGAAAAAAAGSSSAVASSPRPSSFQQPASPKPLQASPSSSAARAAPAPAQAPAADLDAIDDDLSPFVNQPGLQGIAPAAASKQETASGSRRPGSSRGAASLPFRIAMSMTSGSAAAAAPSANRRMGSSSGSSGASSTCAPPSLGAAGSSRGSSAAPSRTTSHVSRTASLAADVSAAAAAVAAIKPPACLPQPSLPRSGSSDSAVLKSSAAVGVVATAPGTPRRA</sequence>
<evidence type="ECO:0008006" key="8">
    <source>
        <dbReference type="Google" id="ProtNLM"/>
    </source>
</evidence>
<feature type="compositionally biased region" description="Low complexity" evidence="5">
    <location>
        <begin position="188"/>
        <end position="202"/>
    </location>
</feature>
<evidence type="ECO:0000256" key="4">
    <source>
        <dbReference type="ARBA" id="ARBA00023004"/>
    </source>
</evidence>
<evidence type="ECO:0000313" key="6">
    <source>
        <dbReference type="EMBL" id="KAG2485699.1"/>
    </source>
</evidence>
<feature type="compositionally biased region" description="Low complexity" evidence="5">
    <location>
        <begin position="256"/>
        <end position="298"/>
    </location>
</feature>
<feature type="compositionally biased region" description="Low complexity" evidence="5">
    <location>
        <begin position="328"/>
        <end position="409"/>
    </location>
</feature>
<dbReference type="AlphaFoldDB" id="A0A835XLI7"/>
<dbReference type="GO" id="GO:0019825">
    <property type="term" value="F:oxygen binding"/>
    <property type="evidence" value="ECO:0007669"/>
    <property type="project" value="InterPro"/>
</dbReference>
<dbReference type="EMBL" id="JAEHOE010000124">
    <property type="protein sequence ID" value="KAG2485699.1"/>
    <property type="molecule type" value="Genomic_DNA"/>
</dbReference>
<dbReference type="Gene3D" id="1.10.490.10">
    <property type="entry name" value="Globins"/>
    <property type="match status" value="1"/>
</dbReference>
<keyword evidence="3" id="KW-0479">Metal-binding</keyword>
<reference evidence="6" key="1">
    <citation type="journal article" date="2020" name="bioRxiv">
        <title>Comparative genomics of Chlamydomonas.</title>
        <authorList>
            <person name="Craig R.J."/>
            <person name="Hasan A.R."/>
            <person name="Ness R.W."/>
            <person name="Keightley P.D."/>
        </authorList>
    </citation>
    <scope>NUCLEOTIDE SEQUENCE</scope>
    <source>
        <strain evidence="6">CCAP 11/70</strain>
    </source>
</reference>
<keyword evidence="7" id="KW-1185">Reference proteome</keyword>
<organism evidence="6 7">
    <name type="scientific">Edaphochlamys debaryana</name>
    <dbReference type="NCBI Taxonomy" id="47281"/>
    <lineage>
        <taxon>Eukaryota</taxon>
        <taxon>Viridiplantae</taxon>
        <taxon>Chlorophyta</taxon>
        <taxon>core chlorophytes</taxon>
        <taxon>Chlorophyceae</taxon>
        <taxon>CS clade</taxon>
        <taxon>Chlamydomonadales</taxon>
        <taxon>Chlamydomonadales incertae sedis</taxon>
        <taxon>Edaphochlamys</taxon>
    </lineage>
</organism>
<gene>
    <name evidence="6" type="ORF">HYH03_015584</name>
</gene>
<evidence type="ECO:0000256" key="1">
    <source>
        <dbReference type="ARBA" id="ARBA00022448"/>
    </source>
</evidence>
<dbReference type="Pfam" id="PF01152">
    <property type="entry name" value="Bac_globin"/>
    <property type="match status" value="1"/>
</dbReference>
<dbReference type="SUPFAM" id="SSF46458">
    <property type="entry name" value="Globin-like"/>
    <property type="match status" value="1"/>
</dbReference>
<feature type="compositionally biased region" description="Low complexity" evidence="5">
    <location>
        <begin position="449"/>
        <end position="466"/>
    </location>
</feature>
<dbReference type="CDD" id="cd00454">
    <property type="entry name" value="TrHb1_N"/>
    <property type="match status" value="1"/>
</dbReference>
<dbReference type="InterPro" id="IPR012292">
    <property type="entry name" value="Globin/Proto"/>
</dbReference>
<dbReference type="Proteomes" id="UP000612055">
    <property type="component" value="Unassembled WGS sequence"/>
</dbReference>
<feature type="region of interest" description="Disordered" evidence="5">
    <location>
        <begin position="160"/>
        <end position="202"/>
    </location>
</feature>